<evidence type="ECO:0000313" key="1">
    <source>
        <dbReference type="EMBL" id="KAH0941148.1"/>
    </source>
</evidence>
<comment type="caution">
    <text evidence="1">The sequence shown here is derived from an EMBL/GenBank/DDBJ whole genome shotgun (WGS) entry which is preliminary data.</text>
</comment>
<dbReference type="Proteomes" id="UP000824890">
    <property type="component" value="Unassembled WGS sequence"/>
</dbReference>
<accession>A0ABQ8EI69</accession>
<protein>
    <submittedName>
        <fullName evidence="1">Uncharacterized protein</fullName>
    </submittedName>
</protein>
<sequence length="102" mass="11430">MPISRRHDWLEFKLQDTATVSQTTKLFRPSSLKLPRLANIFNQHARDEAGEDMATNQPAIRKCLENQTIFHKSMGEAFKIFRNKAVVGSALSAESLATLGAE</sequence>
<organism evidence="1 2">
    <name type="scientific">Brassica napus</name>
    <name type="common">Rape</name>
    <dbReference type="NCBI Taxonomy" id="3708"/>
    <lineage>
        <taxon>Eukaryota</taxon>
        <taxon>Viridiplantae</taxon>
        <taxon>Streptophyta</taxon>
        <taxon>Embryophyta</taxon>
        <taxon>Tracheophyta</taxon>
        <taxon>Spermatophyta</taxon>
        <taxon>Magnoliopsida</taxon>
        <taxon>eudicotyledons</taxon>
        <taxon>Gunneridae</taxon>
        <taxon>Pentapetalae</taxon>
        <taxon>rosids</taxon>
        <taxon>malvids</taxon>
        <taxon>Brassicales</taxon>
        <taxon>Brassicaceae</taxon>
        <taxon>Brassiceae</taxon>
        <taxon>Brassica</taxon>
    </lineage>
</organism>
<evidence type="ECO:0000313" key="2">
    <source>
        <dbReference type="Proteomes" id="UP000824890"/>
    </source>
</evidence>
<gene>
    <name evidence="1" type="ORF">HID58_000785</name>
</gene>
<proteinExistence type="predicted"/>
<keyword evidence="2" id="KW-1185">Reference proteome</keyword>
<name>A0ABQ8EI69_BRANA</name>
<reference evidence="1 2" key="1">
    <citation type="submission" date="2021-05" db="EMBL/GenBank/DDBJ databases">
        <title>Genome Assembly of Synthetic Allotetraploid Brassica napus Reveals Homoeologous Exchanges between Subgenomes.</title>
        <authorList>
            <person name="Davis J.T."/>
        </authorList>
    </citation>
    <scope>NUCLEOTIDE SEQUENCE [LARGE SCALE GENOMIC DNA]</scope>
    <source>
        <strain evidence="2">cv. Da-Ae</strain>
        <tissue evidence="1">Seedling</tissue>
    </source>
</reference>
<dbReference type="EMBL" id="JAGKQM010000001">
    <property type="protein sequence ID" value="KAH0941148.1"/>
    <property type="molecule type" value="Genomic_DNA"/>
</dbReference>